<protein>
    <recommendedName>
        <fullName evidence="3">Bifunctional lysine-specific demethylase and histidyl-hydroxylase</fullName>
        <ecNumber evidence="3">1.14.11.-</ecNumber>
    </recommendedName>
</protein>
<evidence type="ECO:0000313" key="5">
    <source>
        <dbReference type="EMBL" id="CAJ1923173.1"/>
    </source>
</evidence>
<gene>
    <name evidence="5" type="ORF">CYCCA115_LOCUS1015</name>
</gene>
<accession>A0AAD2CDC3</accession>
<dbReference type="EMBL" id="CAKOGP040000002">
    <property type="protein sequence ID" value="CAJ1923173.1"/>
    <property type="molecule type" value="Genomic_DNA"/>
</dbReference>
<dbReference type="GO" id="GO:0032453">
    <property type="term" value="F:histone H3K4 demethylase activity"/>
    <property type="evidence" value="ECO:0007669"/>
    <property type="project" value="TreeGrafter"/>
</dbReference>
<evidence type="ECO:0000256" key="1">
    <source>
        <dbReference type="ARBA" id="ARBA00022723"/>
    </source>
</evidence>
<name>A0AAD2CDC3_9STRA</name>
<keyword evidence="3" id="KW-0560">Oxidoreductase</keyword>
<keyword evidence="6" id="KW-1185">Reference proteome</keyword>
<keyword evidence="3" id="KW-0804">Transcription</keyword>
<dbReference type="Gene3D" id="2.60.120.650">
    <property type="entry name" value="Cupin"/>
    <property type="match status" value="1"/>
</dbReference>
<keyword evidence="1 3" id="KW-0479">Metal-binding</keyword>
<evidence type="ECO:0000259" key="4">
    <source>
        <dbReference type="PROSITE" id="PS51184"/>
    </source>
</evidence>
<dbReference type="EC" id="1.14.11.-" evidence="3"/>
<evidence type="ECO:0000256" key="3">
    <source>
        <dbReference type="RuleBase" id="RU366061"/>
    </source>
</evidence>
<comment type="subcellular location">
    <subcellularLocation>
        <location evidence="3">Nucleus</location>
    </subcellularLocation>
</comment>
<dbReference type="PANTHER" id="PTHR13096">
    <property type="entry name" value="MINA53 MYC INDUCED NUCLEAR ANTIGEN"/>
    <property type="match status" value="1"/>
</dbReference>
<keyword evidence="3" id="KW-0805">Transcription regulation</keyword>
<dbReference type="GO" id="GO:0005730">
    <property type="term" value="C:nucleolus"/>
    <property type="evidence" value="ECO:0007669"/>
    <property type="project" value="TreeGrafter"/>
</dbReference>
<dbReference type="PROSITE" id="PS51184">
    <property type="entry name" value="JMJC"/>
    <property type="match status" value="1"/>
</dbReference>
<dbReference type="SUPFAM" id="SSF51197">
    <property type="entry name" value="Clavaminate synthase-like"/>
    <property type="match status" value="1"/>
</dbReference>
<sequence>MVPGPNDDGTVQNGNGVKRQLSKTLRSILKSKDISSDVFLQNVWQKLPVHFPFEGDDSHSPEVKGEWRDDEMQQNPFEESLHQSWHILKHLLEQAESRTRSRGDNGVDHSSIHTPLIFQNRELKSQEETQGLYGSSLFAPYLDGCSVVLNHGDLLSPWIAAICQDLQSEFPHVYANTYLTPPDSQAVPPHADDRDVFILQLVGSKQWKVYERVPIPYPYPDEQVGKEGIPVHPTILNGPLCIDTTLQPGDVLYMPRGFVHEASSPSNDLSFHVTIAIATHDWSLAGLISRETNRILTNVIDYRQSTLPLASTTPATLQSQLSTALSMLQEEITVDSLLSKLHARIDNHNQRAVPARMALLEHARNSATTTRTLSSSSPAAVIVGPLAAMEITFTSVIRAATPEERASVTITDDPTRPRGLQVRPETYDTILSIIGELKKQPDRQCRVLNLQGLLQDLEPNQHVCDLTLLSLAKRGIELGAMAVVQK</sequence>
<reference evidence="5" key="1">
    <citation type="submission" date="2023-08" db="EMBL/GenBank/DDBJ databases">
        <authorList>
            <person name="Audoor S."/>
            <person name="Bilcke G."/>
        </authorList>
    </citation>
    <scope>NUCLEOTIDE SEQUENCE</scope>
</reference>
<comment type="caution">
    <text evidence="5">The sequence shown here is derived from an EMBL/GenBank/DDBJ whole genome shotgun (WGS) entry which is preliminary data.</text>
</comment>
<dbReference type="GO" id="GO:0051864">
    <property type="term" value="F:histone H3K36 demethylase activity"/>
    <property type="evidence" value="ECO:0007669"/>
    <property type="project" value="TreeGrafter"/>
</dbReference>
<dbReference type="GO" id="GO:0005506">
    <property type="term" value="F:iron ion binding"/>
    <property type="evidence" value="ECO:0007669"/>
    <property type="project" value="UniProtKB-UniRule"/>
</dbReference>
<dbReference type="Pfam" id="PF08007">
    <property type="entry name" value="JmjC_2"/>
    <property type="match status" value="1"/>
</dbReference>
<dbReference type="AlphaFoldDB" id="A0AAD2CDC3"/>
<dbReference type="Proteomes" id="UP001295423">
    <property type="component" value="Unassembled WGS sequence"/>
</dbReference>
<dbReference type="InterPro" id="IPR003347">
    <property type="entry name" value="JmjC_dom"/>
</dbReference>
<keyword evidence="3" id="KW-0539">Nucleus</keyword>
<feature type="domain" description="JmjC" evidence="4">
    <location>
        <begin position="145"/>
        <end position="294"/>
    </location>
</feature>
<dbReference type="PANTHER" id="PTHR13096:SF8">
    <property type="entry name" value="RIBOSOMAL OXYGENASE 1"/>
    <property type="match status" value="1"/>
</dbReference>
<organism evidence="5 6">
    <name type="scientific">Cylindrotheca closterium</name>
    <dbReference type="NCBI Taxonomy" id="2856"/>
    <lineage>
        <taxon>Eukaryota</taxon>
        <taxon>Sar</taxon>
        <taxon>Stramenopiles</taxon>
        <taxon>Ochrophyta</taxon>
        <taxon>Bacillariophyta</taxon>
        <taxon>Bacillariophyceae</taxon>
        <taxon>Bacillariophycidae</taxon>
        <taxon>Bacillariales</taxon>
        <taxon>Bacillariaceae</taxon>
        <taxon>Cylindrotheca</taxon>
    </lineage>
</organism>
<comment type="function">
    <text evidence="3">Oxygenase that can act as both a histone lysine demethylase and a ribosomal histidine hydroxylase.</text>
</comment>
<keyword evidence="2 3" id="KW-0408">Iron</keyword>
<proteinExistence type="inferred from homology"/>
<keyword evidence="3" id="KW-0223">Dioxygenase</keyword>
<dbReference type="InterPro" id="IPR039994">
    <property type="entry name" value="NO66-like"/>
</dbReference>
<evidence type="ECO:0000256" key="2">
    <source>
        <dbReference type="ARBA" id="ARBA00023004"/>
    </source>
</evidence>
<comment type="cofactor">
    <cofactor evidence="3">
        <name>Fe(2+)</name>
        <dbReference type="ChEBI" id="CHEBI:29033"/>
    </cofactor>
    <text evidence="3">Binds 1 Fe(2+) ion per subunit.</text>
</comment>
<comment type="similarity">
    <text evidence="3">Belongs to the ROX family.</text>
</comment>
<evidence type="ECO:0000313" key="6">
    <source>
        <dbReference type="Proteomes" id="UP001295423"/>
    </source>
</evidence>